<keyword evidence="7" id="KW-0239">DNA-directed DNA polymerase</keyword>
<dbReference type="InterPro" id="IPR045085">
    <property type="entry name" value="HLD_clamp_pol_III_gamma_tau"/>
</dbReference>
<proteinExistence type="inferred from homology"/>
<dbReference type="EC" id="2.7.7.7" evidence="2"/>
<keyword evidence="5" id="KW-0862">Zinc</keyword>
<dbReference type="SUPFAM" id="SSF52540">
    <property type="entry name" value="P-loop containing nucleoside triphosphate hydrolases"/>
    <property type="match status" value="1"/>
</dbReference>
<comment type="catalytic activity">
    <reaction evidence="8">
        <text>DNA(n) + a 2'-deoxyribonucleoside 5'-triphosphate = DNA(n+1) + diphosphate</text>
        <dbReference type="Rhea" id="RHEA:22508"/>
        <dbReference type="Rhea" id="RHEA-COMP:17339"/>
        <dbReference type="Rhea" id="RHEA-COMP:17340"/>
        <dbReference type="ChEBI" id="CHEBI:33019"/>
        <dbReference type="ChEBI" id="CHEBI:61560"/>
        <dbReference type="ChEBI" id="CHEBI:173112"/>
        <dbReference type="EC" id="2.7.7.7"/>
    </reaction>
</comment>
<sequence length="630" mass="68718">MAYRALYRVYRPRTFADMVGQEVITKTLANAIKAHQTGHAYLFSGPRGTGKTSAAKIFAREVNGIDPKTDDSQIPDIIEIDAASNNGVDEIRNIRDSANYAPIEAPYKIYIIDEAHMLSTGAFNALLKTLEEPPAKVKFILATTEPQKMPATILSRTQRFEFKRISDETLEKRMAYILKEQGVAYEDEALRIIAKAAEGGMRDALSILDQVIAFQPDKITAETALEVTGSVQIDQLMQYLSEVSQGQTAAALEDLSHILAAGKDARRFLLDLIQTLRDVMLADITPDLIHSTASLDDLKKLGQLLTHDKIQKMMLAIDDMQKQLQSSVQSDVYLELLTVKLATDVEALVTEAAPAAAKATPARKAKAKAAETTTVPNPEPVLEVTSQVAETLSTKDEAPQVPAESQPEPDRIPEVQEKPKPAAAPQEESQPAPAAQPAAPAKAAVAPIAYTGQKAVFAVLGQAQRDALQDTKRAWGDLLGIFAVNQQALLQTAEPVAASRDALVLAFDYPALMEQALQDGALQSELHKELEQAQLPSQLVMISQDQWRQERSEYVKELKSGQTSHYDLNDLEPVQANATTAQMDPAPAPTEAARPETEAEKQAGPDIVQEAQDLFGPDLVQVVDHSQEDR</sequence>
<dbReference type="Proteomes" id="UP001314241">
    <property type="component" value="Unassembled WGS sequence"/>
</dbReference>
<evidence type="ECO:0000256" key="3">
    <source>
        <dbReference type="ARBA" id="ARBA00022723"/>
    </source>
</evidence>
<feature type="compositionally biased region" description="Low complexity" evidence="9">
    <location>
        <begin position="421"/>
        <end position="438"/>
    </location>
</feature>
<evidence type="ECO:0000313" key="12">
    <source>
        <dbReference type="Proteomes" id="UP001314241"/>
    </source>
</evidence>
<dbReference type="SUPFAM" id="SSF48019">
    <property type="entry name" value="post-AAA+ oligomerization domain-like"/>
    <property type="match status" value="1"/>
</dbReference>
<dbReference type="Gene3D" id="1.10.8.60">
    <property type="match status" value="1"/>
</dbReference>
<dbReference type="Gene3D" id="3.40.50.300">
    <property type="entry name" value="P-loop containing nucleotide triphosphate hydrolases"/>
    <property type="match status" value="1"/>
</dbReference>
<name>A0ABM9N5G0_9LACO</name>
<keyword evidence="12" id="KW-1185">Reference proteome</keyword>
<dbReference type="PANTHER" id="PTHR11669">
    <property type="entry name" value="REPLICATION FACTOR C / DNA POLYMERASE III GAMMA-TAU SUBUNIT"/>
    <property type="match status" value="1"/>
</dbReference>
<evidence type="ECO:0000256" key="1">
    <source>
        <dbReference type="ARBA" id="ARBA00006360"/>
    </source>
</evidence>
<dbReference type="InterPro" id="IPR003593">
    <property type="entry name" value="AAA+_ATPase"/>
</dbReference>
<organism evidence="11 12">
    <name type="scientific">Eupransor demetentiae</name>
    <dbReference type="NCBI Taxonomy" id="3109584"/>
    <lineage>
        <taxon>Bacteria</taxon>
        <taxon>Bacillati</taxon>
        <taxon>Bacillota</taxon>
        <taxon>Bacilli</taxon>
        <taxon>Lactobacillales</taxon>
        <taxon>Lactobacillaceae</taxon>
        <taxon>Eupransor</taxon>
    </lineage>
</organism>
<dbReference type="PRINTS" id="PR00300">
    <property type="entry name" value="CLPPROTEASEA"/>
</dbReference>
<dbReference type="NCBIfam" id="NF004046">
    <property type="entry name" value="PRK05563.1"/>
    <property type="match status" value="1"/>
</dbReference>
<dbReference type="Pfam" id="PF13177">
    <property type="entry name" value="DNA_pol3_delta2"/>
    <property type="match status" value="1"/>
</dbReference>
<dbReference type="GO" id="GO:0003887">
    <property type="term" value="F:DNA-directed DNA polymerase activity"/>
    <property type="evidence" value="ECO:0007669"/>
    <property type="project" value="UniProtKB-EC"/>
</dbReference>
<keyword evidence="11" id="KW-0548">Nucleotidyltransferase</keyword>
<comment type="caution">
    <text evidence="11">The sequence shown here is derived from an EMBL/GenBank/DDBJ whole genome shotgun (WGS) entry which is preliminary data.</text>
</comment>
<evidence type="ECO:0000256" key="5">
    <source>
        <dbReference type="ARBA" id="ARBA00022833"/>
    </source>
</evidence>
<keyword evidence="3" id="KW-0479">Metal-binding</keyword>
<reference evidence="11 12" key="1">
    <citation type="submission" date="2024-01" db="EMBL/GenBank/DDBJ databases">
        <authorList>
            <person name="Botero Cardona J."/>
        </authorList>
    </citation>
    <scope>NUCLEOTIDE SEQUENCE [LARGE SCALE GENOMIC DNA]</scope>
    <source>
        <strain evidence="11 12">LMG 33000</strain>
    </source>
</reference>
<feature type="compositionally biased region" description="Basic and acidic residues" evidence="9">
    <location>
        <begin position="408"/>
        <end position="420"/>
    </location>
</feature>
<dbReference type="InterPro" id="IPR012763">
    <property type="entry name" value="DNA_pol_III_sug/sutau_N"/>
</dbReference>
<dbReference type="CDD" id="cd18137">
    <property type="entry name" value="HLD_clamp_pol_III_gamma_tau"/>
    <property type="match status" value="1"/>
</dbReference>
<dbReference type="InterPro" id="IPR001270">
    <property type="entry name" value="ClpA/B"/>
</dbReference>
<evidence type="ECO:0000256" key="6">
    <source>
        <dbReference type="ARBA" id="ARBA00022840"/>
    </source>
</evidence>
<dbReference type="Gene3D" id="1.20.272.10">
    <property type="match status" value="1"/>
</dbReference>
<dbReference type="PANTHER" id="PTHR11669:SF0">
    <property type="entry name" value="PROTEIN STICHEL-LIKE 2"/>
    <property type="match status" value="1"/>
</dbReference>
<keyword evidence="4" id="KW-0547">Nucleotide-binding</keyword>
<dbReference type="SMART" id="SM00382">
    <property type="entry name" value="AAA"/>
    <property type="match status" value="1"/>
</dbReference>
<feature type="region of interest" description="Disordered" evidence="9">
    <location>
        <begin position="354"/>
        <end position="438"/>
    </location>
</feature>
<feature type="domain" description="AAA+ ATPase" evidence="10">
    <location>
        <begin position="37"/>
        <end position="166"/>
    </location>
</feature>
<keyword evidence="6" id="KW-0067">ATP-binding</keyword>
<evidence type="ECO:0000256" key="2">
    <source>
        <dbReference type="ARBA" id="ARBA00012417"/>
    </source>
</evidence>
<gene>
    <name evidence="11" type="ORF">R54876_GBNLAHCA_00951</name>
</gene>
<dbReference type="Pfam" id="PF22608">
    <property type="entry name" value="DNAX_ATPase_lid"/>
    <property type="match status" value="1"/>
</dbReference>
<evidence type="ECO:0000313" key="11">
    <source>
        <dbReference type="EMBL" id="CAK8054384.1"/>
    </source>
</evidence>
<dbReference type="NCBIfam" id="TIGR02397">
    <property type="entry name" value="dnaX_nterm"/>
    <property type="match status" value="1"/>
</dbReference>
<keyword evidence="11" id="KW-0808">Transferase</keyword>
<dbReference type="RefSeq" id="WP_349641936.1">
    <property type="nucleotide sequence ID" value="NZ_CAWVOH010000002.1"/>
</dbReference>
<dbReference type="InterPro" id="IPR050238">
    <property type="entry name" value="DNA_Rep/Repair_Clamp_Loader"/>
</dbReference>
<dbReference type="EMBL" id="CAWVOH010000002">
    <property type="protein sequence ID" value="CAK8054384.1"/>
    <property type="molecule type" value="Genomic_DNA"/>
</dbReference>
<evidence type="ECO:0000259" key="10">
    <source>
        <dbReference type="SMART" id="SM00382"/>
    </source>
</evidence>
<dbReference type="InterPro" id="IPR008921">
    <property type="entry name" value="DNA_pol3_clamp-load_cplx_C"/>
</dbReference>
<accession>A0ABM9N5G0</accession>
<protein>
    <recommendedName>
        <fullName evidence="2">DNA-directed DNA polymerase</fullName>
        <ecNumber evidence="2">2.7.7.7</ecNumber>
    </recommendedName>
</protein>
<evidence type="ECO:0000256" key="4">
    <source>
        <dbReference type="ARBA" id="ARBA00022741"/>
    </source>
</evidence>
<feature type="region of interest" description="Disordered" evidence="9">
    <location>
        <begin position="573"/>
        <end position="630"/>
    </location>
</feature>
<comment type="similarity">
    <text evidence="1">Belongs to the DnaX/STICHEL family.</text>
</comment>
<dbReference type="InterPro" id="IPR027417">
    <property type="entry name" value="P-loop_NTPase"/>
</dbReference>
<feature type="compositionally biased region" description="Basic and acidic residues" evidence="9">
    <location>
        <begin position="593"/>
        <end position="603"/>
    </location>
</feature>
<evidence type="ECO:0000256" key="8">
    <source>
        <dbReference type="ARBA" id="ARBA00049244"/>
    </source>
</evidence>
<dbReference type="CDD" id="cd00009">
    <property type="entry name" value="AAA"/>
    <property type="match status" value="1"/>
</dbReference>
<evidence type="ECO:0000256" key="9">
    <source>
        <dbReference type="SAM" id="MobiDB-lite"/>
    </source>
</evidence>
<evidence type="ECO:0000256" key="7">
    <source>
        <dbReference type="ARBA" id="ARBA00022932"/>
    </source>
</evidence>